<reference evidence="3 4" key="1">
    <citation type="submission" date="2023-05" db="EMBL/GenBank/DDBJ databases">
        <title>Corynebacterium suedekumii sp. nov. and Corynebacterium breve sp. nov. isolated from raw cow's milk.</title>
        <authorList>
            <person name="Baer M.K."/>
            <person name="Mehl L."/>
            <person name="Hellmuth R."/>
            <person name="Marke G."/>
            <person name="Lipski A."/>
        </authorList>
    </citation>
    <scope>NUCLEOTIDE SEQUENCE [LARGE SCALE GENOMIC DNA]</scope>
    <source>
        <strain evidence="3 4">LM112</strain>
    </source>
</reference>
<sequence length="334" mass="34882">MQTKTTTALAVAVVVGLAVAAAALVLGPDHITPSDERTGDEALAARLAEHAESGHRNIAAFTVAGDEVTFAGLGADEHTEFEIGSVTKTFTAQILINQIEAGRVTLDTTVGEIIDAGDAAVADVTLRELADHTSGLPRLGGSNGIITSVVTSLTGANPYEGTSPEDVIDDALTASLSGRGEFDYSNLGVALLGQLLAVEADTTYGHLLDEQILEPLGMTDTYLMETGTVPADAPRGLLTTGRVAQPWETDGYGPTGGLRSTPADMARWARFLLDSGVPEITWGEGPDGSHSHNGGTYGYSSTLIVDPEQQRAVFTVGDTMHDVDAVADHLWKEQ</sequence>
<dbReference type="InterPro" id="IPR001466">
    <property type="entry name" value="Beta-lactam-related"/>
</dbReference>
<dbReference type="InterPro" id="IPR012338">
    <property type="entry name" value="Beta-lactam/transpept-like"/>
</dbReference>
<protein>
    <submittedName>
        <fullName evidence="3">Serine hydrolase domain-containing protein</fullName>
        <ecNumber evidence="3">3.1.1.103</ecNumber>
    </submittedName>
</protein>
<evidence type="ECO:0000256" key="1">
    <source>
        <dbReference type="ARBA" id="ARBA00038473"/>
    </source>
</evidence>
<proteinExistence type="inferred from homology"/>
<dbReference type="InterPro" id="IPR051478">
    <property type="entry name" value="Beta-lactamase-like_AB/R"/>
</dbReference>
<dbReference type="EC" id="3.1.1.103" evidence="3"/>
<dbReference type="Proteomes" id="UP001238805">
    <property type="component" value="Chromosome"/>
</dbReference>
<organism evidence="3 4">
    <name type="scientific">Corynebacterium suedekumii</name>
    <dbReference type="NCBI Taxonomy" id="3049801"/>
    <lineage>
        <taxon>Bacteria</taxon>
        <taxon>Bacillati</taxon>
        <taxon>Actinomycetota</taxon>
        <taxon>Actinomycetes</taxon>
        <taxon>Mycobacteriales</taxon>
        <taxon>Corynebacteriaceae</taxon>
        <taxon>Corynebacterium</taxon>
    </lineage>
</organism>
<keyword evidence="4" id="KW-1185">Reference proteome</keyword>
<evidence type="ECO:0000313" key="3">
    <source>
        <dbReference type="EMBL" id="WIM69553.1"/>
    </source>
</evidence>
<evidence type="ECO:0000313" key="4">
    <source>
        <dbReference type="Proteomes" id="UP001238805"/>
    </source>
</evidence>
<dbReference type="Gene3D" id="3.40.710.10">
    <property type="entry name" value="DD-peptidase/beta-lactamase superfamily"/>
    <property type="match status" value="1"/>
</dbReference>
<dbReference type="GO" id="GO:0016787">
    <property type="term" value="F:hydrolase activity"/>
    <property type="evidence" value="ECO:0007669"/>
    <property type="project" value="UniProtKB-KW"/>
</dbReference>
<dbReference type="Pfam" id="PF00144">
    <property type="entry name" value="Beta-lactamase"/>
    <property type="match status" value="1"/>
</dbReference>
<keyword evidence="3" id="KW-0378">Hydrolase</keyword>
<dbReference type="EMBL" id="CP126970">
    <property type="protein sequence ID" value="WIM69553.1"/>
    <property type="molecule type" value="Genomic_DNA"/>
</dbReference>
<feature type="domain" description="Beta-lactamase-related" evidence="2">
    <location>
        <begin position="59"/>
        <end position="321"/>
    </location>
</feature>
<dbReference type="PANTHER" id="PTHR22935:SF95">
    <property type="entry name" value="BETA-LACTAMASE-LIKE 1-RELATED"/>
    <property type="match status" value="1"/>
</dbReference>
<dbReference type="RefSeq" id="WP_284874147.1">
    <property type="nucleotide sequence ID" value="NZ_CP126970.1"/>
</dbReference>
<gene>
    <name evidence="3" type="ORF">QP029_09890</name>
</gene>
<accession>A0ABY8VJ61</accession>
<dbReference type="SUPFAM" id="SSF56601">
    <property type="entry name" value="beta-lactamase/transpeptidase-like"/>
    <property type="match status" value="1"/>
</dbReference>
<dbReference type="PANTHER" id="PTHR22935">
    <property type="entry name" value="PENICILLIN-BINDING PROTEIN"/>
    <property type="match status" value="1"/>
</dbReference>
<comment type="similarity">
    <text evidence="1">Belongs to the beta-lactamase family.</text>
</comment>
<name>A0ABY8VJ61_9CORY</name>
<evidence type="ECO:0000259" key="2">
    <source>
        <dbReference type="Pfam" id="PF00144"/>
    </source>
</evidence>